<dbReference type="InterPro" id="IPR012669">
    <property type="entry name" value="Pectate_lyase"/>
</dbReference>
<name>A0ABT2LQZ2_9HYPH</name>
<evidence type="ECO:0000313" key="2">
    <source>
        <dbReference type="Proteomes" id="UP001320831"/>
    </source>
</evidence>
<protein>
    <submittedName>
        <fullName evidence="1">Pectate lyase</fullName>
    </submittedName>
</protein>
<dbReference type="Gene3D" id="1.50.10.20">
    <property type="match status" value="1"/>
</dbReference>
<proteinExistence type="predicted"/>
<gene>
    <name evidence="1" type="ORF">N5A92_18000</name>
</gene>
<dbReference type="RefSeq" id="WP_260905168.1">
    <property type="nucleotide sequence ID" value="NZ_JAOCZP010000005.1"/>
</dbReference>
<dbReference type="Pfam" id="PF09492">
    <property type="entry name" value="Pec_lyase"/>
    <property type="match status" value="1"/>
</dbReference>
<organism evidence="1 2">
    <name type="scientific">Chelativorans salis</name>
    <dbReference type="NCBI Taxonomy" id="2978478"/>
    <lineage>
        <taxon>Bacteria</taxon>
        <taxon>Pseudomonadati</taxon>
        <taxon>Pseudomonadota</taxon>
        <taxon>Alphaproteobacteria</taxon>
        <taxon>Hyphomicrobiales</taxon>
        <taxon>Phyllobacteriaceae</taxon>
        <taxon>Chelativorans</taxon>
    </lineage>
</organism>
<dbReference type="GO" id="GO:0016829">
    <property type="term" value="F:lyase activity"/>
    <property type="evidence" value="ECO:0007669"/>
    <property type="project" value="UniProtKB-KW"/>
</dbReference>
<sequence length="499" mass="56010">MAEEKSHRQCVMRWVLVPIVLAGLTQPSWSQTSTTDNLVARAEDQMRRAALYFSERVARYGSYVWEVSSDLEWRSGEGVTADTQGWLQPPGTPAVGRAYLAAFHATGDRRYLKAAIETAEALRATQLESGGWWALLEFDPVSRLSWCYRENRAERPPCDEIEGNKERNATILDDNMSQSALAFLMLVDGTLKGGHEGVREAVVYGLGALLDMQHPNGAWPVRSDRRTADALTVSAWRARMPDRWSRKYVEPEGEVYILNDNLQRDAIRLFILAYRLYGEPEYLAAARRGGEFLLRAQMPGAQPGWAQTYNADLEPIWGRKFEPPSIASNETAGAVDALLELYELTGKRRYLEGAQSAAKWLSNVQLPDEDWARFYELGSGAPLYFDAEYNLSYSAREAPDHYSFKGGFDIAHVLERMEDVGRDDVDTGKSPNARHGIPEAEIEEILATTDRQGRWVEDGKIRSETFVGNLGRLAQFIAHARGRPIPDPTKLLPLPTAEP</sequence>
<dbReference type="EMBL" id="JAOCZP010000005">
    <property type="protein sequence ID" value="MCT7376922.1"/>
    <property type="molecule type" value="Genomic_DNA"/>
</dbReference>
<dbReference type="SUPFAM" id="SSF81853">
    <property type="entry name" value="Family 10 polysaccharide lyase"/>
    <property type="match status" value="1"/>
</dbReference>
<reference evidence="1 2" key="1">
    <citation type="submission" date="2022-09" db="EMBL/GenBank/DDBJ databases">
        <title>Chelativorans salina sp. nov., a novel slightly halophilic bacterium isolated from a saline lake sediment enrichment.</title>
        <authorList>
            <person name="Gao L."/>
            <person name="Fang B.-Z."/>
            <person name="Li W.-J."/>
        </authorList>
    </citation>
    <scope>NUCLEOTIDE SEQUENCE [LARGE SCALE GENOMIC DNA]</scope>
    <source>
        <strain evidence="1 2">EGI FJ00035</strain>
    </source>
</reference>
<accession>A0ABT2LQZ2</accession>
<keyword evidence="2" id="KW-1185">Reference proteome</keyword>
<evidence type="ECO:0000313" key="1">
    <source>
        <dbReference type="EMBL" id="MCT7376922.1"/>
    </source>
</evidence>
<keyword evidence="1" id="KW-0456">Lyase</keyword>
<dbReference type="Proteomes" id="UP001320831">
    <property type="component" value="Unassembled WGS sequence"/>
</dbReference>
<comment type="caution">
    <text evidence="1">The sequence shown here is derived from an EMBL/GenBank/DDBJ whole genome shotgun (WGS) entry which is preliminary data.</text>
</comment>